<protein>
    <submittedName>
        <fullName evidence="8">Methyltetrahydrofolate--homocysteine methyltransferase</fullName>
    </submittedName>
</protein>
<accession>T1ACF3</accession>
<dbReference type="InterPro" id="IPR011005">
    <property type="entry name" value="Dihydropteroate_synth-like_sf"/>
</dbReference>
<comment type="similarity">
    <text evidence="1">Belongs to the vitamin-B12 dependent methionine synthase family.</text>
</comment>
<dbReference type="InterPro" id="IPR000489">
    <property type="entry name" value="Pterin-binding_dom"/>
</dbReference>
<dbReference type="GO" id="GO:0046872">
    <property type="term" value="F:metal ion binding"/>
    <property type="evidence" value="ECO:0007669"/>
    <property type="project" value="UniProtKB-KW"/>
</dbReference>
<evidence type="ECO:0000256" key="4">
    <source>
        <dbReference type="ARBA" id="ARBA00022679"/>
    </source>
</evidence>
<keyword evidence="2 8" id="KW-0489">Methyltransferase</keyword>
<keyword evidence="5" id="KW-0479">Metal-binding</keyword>
<dbReference type="GO" id="GO:0032259">
    <property type="term" value="P:methylation"/>
    <property type="evidence" value="ECO:0007669"/>
    <property type="project" value="UniProtKB-KW"/>
</dbReference>
<gene>
    <name evidence="8" type="ORF">B1B_08538</name>
</gene>
<evidence type="ECO:0000256" key="6">
    <source>
        <dbReference type="ARBA" id="ARBA00023285"/>
    </source>
</evidence>
<dbReference type="GO" id="GO:0046653">
    <property type="term" value="P:tetrahydrofolate metabolic process"/>
    <property type="evidence" value="ECO:0007669"/>
    <property type="project" value="TreeGrafter"/>
</dbReference>
<evidence type="ECO:0000256" key="2">
    <source>
        <dbReference type="ARBA" id="ARBA00022603"/>
    </source>
</evidence>
<dbReference type="GO" id="GO:0050667">
    <property type="term" value="P:homocysteine metabolic process"/>
    <property type="evidence" value="ECO:0007669"/>
    <property type="project" value="TreeGrafter"/>
</dbReference>
<evidence type="ECO:0000313" key="8">
    <source>
        <dbReference type="EMBL" id="EQD58476.1"/>
    </source>
</evidence>
<evidence type="ECO:0000259" key="7">
    <source>
        <dbReference type="PROSITE" id="PS50972"/>
    </source>
</evidence>
<reference evidence="8" key="1">
    <citation type="submission" date="2013-08" db="EMBL/GenBank/DDBJ databases">
        <authorList>
            <person name="Mendez C."/>
            <person name="Richter M."/>
            <person name="Ferrer M."/>
            <person name="Sanchez J."/>
        </authorList>
    </citation>
    <scope>NUCLEOTIDE SEQUENCE</scope>
</reference>
<proteinExistence type="inferred from homology"/>
<dbReference type="Gene3D" id="3.20.20.20">
    <property type="entry name" value="Dihydropteroate synthase-like"/>
    <property type="match status" value="1"/>
</dbReference>
<feature type="domain" description="Pterin-binding" evidence="7">
    <location>
        <begin position="10"/>
        <end position="88"/>
    </location>
</feature>
<feature type="non-terminal residue" evidence="8">
    <location>
        <position position="88"/>
    </location>
</feature>
<dbReference type="EMBL" id="AUZY01005585">
    <property type="protein sequence ID" value="EQD58476.1"/>
    <property type="molecule type" value="Genomic_DNA"/>
</dbReference>
<dbReference type="AlphaFoldDB" id="T1ACF3"/>
<keyword evidence="4 8" id="KW-0808">Transferase</keyword>
<reference evidence="8" key="2">
    <citation type="journal article" date="2014" name="ISME J.">
        <title>Microbial stratification in low pH oxic and suboxic macroscopic growths along an acid mine drainage.</title>
        <authorList>
            <person name="Mendez-Garcia C."/>
            <person name="Mesa V."/>
            <person name="Sprenger R.R."/>
            <person name="Richter M."/>
            <person name="Diez M.S."/>
            <person name="Solano J."/>
            <person name="Bargiela R."/>
            <person name="Golyshina O.V."/>
            <person name="Manteca A."/>
            <person name="Ramos J.L."/>
            <person name="Gallego J.R."/>
            <person name="Llorente I."/>
            <person name="Martins Dos Santos V.A."/>
            <person name="Jensen O.N."/>
            <person name="Pelaez A.I."/>
            <person name="Sanchez J."/>
            <person name="Ferrer M."/>
        </authorList>
    </citation>
    <scope>NUCLEOTIDE SEQUENCE</scope>
</reference>
<dbReference type="GO" id="GO:0031419">
    <property type="term" value="F:cobalamin binding"/>
    <property type="evidence" value="ECO:0007669"/>
    <property type="project" value="UniProtKB-KW"/>
</dbReference>
<comment type="caution">
    <text evidence="8">The sequence shown here is derived from an EMBL/GenBank/DDBJ whole genome shotgun (WGS) entry which is preliminary data.</text>
</comment>
<dbReference type="PROSITE" id="PS50972">
    <property type="entry name" value="PTERIN_BINDING"/>
    <property type="match status" value="1"/>
</dbReference>
<dbReference type="GO" id="GO:0005829">
    <property type="term" value="C:cytosol"/>
    <property type="evidence" value="ECO:0007669"/>
    <property type="project" value="TreeGrafter"/>
</dbReference>
<keyword evidence="3" id="KW-0846">Cobalamin</keyword>
<evidence type="ECO:0000256" key="3">
    <source>
        <dbReference type="ARBA" id="ARBA00022628"/>
    </source>
</evidence>
<dbReference type="PANTHER" id="PTHR45833">
    <property type="entry name" value="METHIONINE SYNTHASE"/>
    <property type="match status" value="1"/>
</dbReference>
<dbReference type="InterPro" id="IPR050554">
    <property type="entry name" value="Met_Synthase/Corrinoid"/>
</dbReference>
<sequence length="88" mass="9108">MTLIGDGVPFLIVGEKINPTGKKIFSEAIANGQVDLIVAEARKEAEAGAGALDVNVGVPLVNEAEMMAKAITAIQNVVSLPLVIDSSY</sequence>
<evidence type="ECO:0000256" key="5">
    <source>
        <dbReference type="ARBA" id="ARBA00022723"/>
    </source>
</evidence>
<organism evidence="8">
    <name type="scientific">mine drainage metagenome</name>
    <dbReference type="NCBI Taxonomy" id="410659"/>
    <lineage>
        <taxon>unclassified sequences</taxon>
        <taxon>metagenomes</taxon>
        <taxon>ecological metagenomes</taxon>
    </lineage>
</organism>
<keyword evidence="6" id="KW-0170">Cobalt</keyword>
<evidence type="ECO:0000256" key="1">
    <source>
        <dbReference type="ARBA" id="ARBA00010398"/>
    </source>
</evidence>
<name>T1ACF3_9ZZZZ</name>
<dbReference type="SUPFAM" id="SSF51717">
    <property type="entry name" value="Dihydropteroate synthetase-like"/>
    <property type="match status" value="1"/>
</dbReference>
<dbReference type="GO" id="GO:0008705">
    <property type="term" value="F:methionine synthase activity"/>
    <property type="evidence" value="ECO:0007669"/>
    <property type="project" value="TreeGrafter"/>
</dbReference>
<dbReference type="PANTHER" id="PTHR45833:SF1">
    <property type="entry name" value="METHIONINE SYNTHASE"/>
    <property type="match status" value="1"/>
</dbReference>